<comment type="caution">
    <text evidence="3">The sequence shown here is derived from an EMBL/GenBank/DDBJ whole genome shotgun (WGS) entry which is preliminary data.</text>
</comment>
<reference evidence="3 4" key="1">
    <citation type="journal article" date="2016" name="Nat. Commun.">
        <title>Thousands of microbial genomes shed light on interconnected biogeochemical processes in an aquifer system.</title>
        <authorList>
            <person name="Anantharaman K."/>
            <person name="Brown C.T."/>
            <person name="Hug L.A."/>
            <person name="Sharon I."/>
            <person name="Castelle C.J."/>
            <person name="Probst A.J."/>
            <person name="Thomas B.C."/>
            <person name="Singh A."/>
            <person name="Wilkins M.J."/>
            <person name="Karaoz U."/>
            <person name="Brodie E.L."/>
            <person name="Williams K.H."/>
            <person name="Hubbard S.S."/>
            <person name="Banfield J.F."/>
        </authorList>
    </citation>
    <scope>NUCLEOTIDE SEQUENCE [LARGE SCALE GENOMIC DNA]</scope>
</reference>
<name>A0A1F5ZQ40_9BACT</name>
<evidence type="ECO:0000313" key="3">
    <source>
        <dbReference type="EMBL" id="OGG14626.1"/>
    </source>
</evidence>
<dbReference type="PANTHER" id="PTHR10788">
    <property type="entry name" value="TREHALOSE-6-PHOSPHATE SYNTHASE"/>
    <property type="match status" value="1"/>
</dbReference>
<dbReference type="Proteomes" id="UP000177383">
    <property type="component" value="Unassembled WGS sequence"/>
</dbReference>
<evidence type="ECO:0000256" key="2">
    <source>
        <dbReference type="SAM" id="Phobius"/>
    </source>
</evidence>
<dbReference type="STRING" id="1798375.A2773_02460"/>
<dbReference type="Gene3D" id="3.30.450.20">
    <property type="entry name" value="PAS domain"/>
    <property type="match status" value="1"/>
</dbReference>
<dbReference type="InterPro" id="IPR001830">
    <property type="entry name" value="Glyco_trans_20"/>
</dbReference>
<keyword evidence="2" id="KW-1133">Transmembrane helix</keyword>
<dbReference type="CDD" id="cd03788">
    <property type="entry name" value="GT20_TPS"/>
    <property type="match status" value="1"/>
</dbReference>
<proteinExistence type="inferred from homology"/>
<keyword evidence="2" id="KW-0812">Transmembrane</keyword>
<dbReference type="EMBL" id="MFJE01000013">
    <property type="protein sequence ID" value="OGG14626.1"/>
    <property type="molecule type" value="Genomic_DNA"/>
</dbReference>
<feature type="transmembrane region" description="Helical" evidence="2">
    <location>
        <begin position="6"/>
        <end position="25"/>
    </location>
</feature>
<accession>A0A1F5ZQ40</accession>
<dbReference type="AlphaFoldDB" id="A0A1F5ZQ40"/>
<evidence type="ECO:0000256" key="1">
    <source>
        <dbReference type="ARBA" id="ARBA00008799"/>
    </source>
</evidence>
<dbReference type="Pfam" id="PF00982">
    <property type="entry name" value="Glyco_transf_20"/>
    <property type="match status" value="1"/>
</dbReference>
<organism evidence="3 4">
    <name type="scientific">Candidatus Gottesmanbacteria bacterium RIFCSPHIGHO2_01_FULL_39_10</name>
    <dbReference type="NCBI Taxonomy" id="1798375"/>
    <lineage>
        <taxon>Bacteria</taxon>
        <taxon>Candidatus Gottesmaniibacteriota</taxon>
    </lineage>
</organism>
<dbReference type="GO" id="GO:0005992">
    <property type="term" value="P:trehalose biosynthetic process"/>
    <property type="evidence" value="ECO:0007669"/>
    <property type="project" value="InterPro"/>
</dbReference>
<sequence length="745" mass="84910">MKQIVTAVFIIILIVSIIILAFTINQVQNEDQRLRNDMLYRTTLLAESLQETVEPNFVTKSEDSLQSVVDKFTDRERFAGLGIYDNKGQTIAASTTIPEATASAQKIIAEAMDSDIAIGDFTTFGNRKVYALAVPLHDEKSVVGALLVVQNAGYIDDRLSEIWKNNFIRFLLQAFLLSLATLLLIRWIIYKPIINLVETLKQARSGNIPQNSQGLTGSFFFNPLQKEISNIQQSLIQARLTASEEAKINLEKLDSPWTSERLKQFVKVLLKDQTIIVVSNREPYIHTKSGNHINYHFPASGMVTAIEPVMQSTGGIWIAHGSGNADKLVVDQDDKLAVPPDDPKYTLKRVWLTDEEEKGYYYGFSNQALYPLCLMAHTRPIFSKEDWEQYKRVNGKFARTVLSEINHLSKPVVFIQDFHFSLLPRMIKNSRPDAIVGLFWHIPWTSAESFSICPWKKEILDGMLGADLIGFHTQLHCNNFIETVGRDLESLIDYEHFTITRNEHTSLLKPFPASIAFSDGLQSQISSDEEKDSAKKLLKKLGINSNHIGVGVDRMDYTKGILERIKAIELFLTKYPLYREKFTFIQISPPSKSKIKKYQEFSSQVEKEITRVNSLFKTKNWKPILIINRHHSHEELNRYYKLANFCMVTSLHDGMNLVAKEFIAARNDEKGVLILSQFTGASKELKNSIIVNPYSGEQTAEAIHEAITMTPYEQTKRMKKLRDSVKNHNIYRWSAEYLKTLVSLA</sequence>
<dbReference type="Gene3D" id="3.40.50.2000">
    <property type="entry name" value="Glycogen Phosphorylase B"/>
    <property type="match status" value="2"/>
</dbReference>
<dbReference type="GO" id="GO:0003825">
    <property type="term" value="F:alpha,alpha-trehalose-phosphate synthase (UDP-forming) activity"/>
    <property type="evidence" value="ECO:0007669"/>
    <property type="project" value="TreeGrafter"/>
</dbReference>
<dbReference type="PANTHER" id="PTHR10788:SF106">
    <property type="entry name" value="BCDNA.GH08860"/>
    <property type="match status" value="1"/>
</dbReference>
<evidence type="ECO:0000313" key="4">
    <source>
        <dbReference type="Proteomes" id="UP000177383"/>
    </source>
</evidence>
<dbReference type="SUPFAM" id="SSF53756">
    <property type="entry name" value="UDP-Glycosyltransferase/glycogen phosphorylase"/>
    <property type="match status" value="1"/>
</dbReference>
<keyword evidence="2" id="KW-0472">Membrane</keyword>
<gene>
    <name evidence="3" type="ORF">A2773_02460</name>
</gene>
<protein>
    <submittedName>
        <fullName evidence="3">Uncharacterized protein</fullName>
    </submittedName>
</protein>
<comment type="similarity">
    <text evidence="1">Belongs to the glycosyltransferase 20 family.</text>
</comment>
<feature type="transmembrane region" description="Helical" evidence="2">
    <location>
        <begin position="167"/>
        <end position="189"/>
    </location>
</feature>